<evidence type="ECO:0000313" key="4">
    <source>
        <dbReference type="Proteomes" id="UP001558613"/>
    </source>
</evidence>
<evidence type="ECO:0000313" key="3">
    <source>
        <dbReference type="EMBL" id="KAL1278804.1"/>
    </source>
</evidence>
<dbReference type="PANTHER" id="PTHR10856">
    <property type="entry name" value="CORONIN"/>
    <property type="match status" value="1"/>
</dbReference>
<organism evidence="3 4">
    <name type="scientific">Cirrhinus molitorella</name>
    <name type="common">mud carp</name>
    <dbReference type="NCBI Taxonomy" id="172907"/>
    <lineage>
        <taxon>Eukaryota</taxon>
        <taxon>Metazoa</taxon>
        <taxon>Chordata</taxon>
        <taxon>Craniata</taxon>
        <taxon>Vertebrata</taxon>
        <taxon>Euteleostomi</taxon>
        <taxon>Actinopterygii</taxon>
        <taxon>Neopterygii</taxon>
        <taxon>Teleostei</taxon>
        <taxon>Ostariophysi</taxon>
        <taxon>Cypriniformes</taxon>
        <taxon>Cyprinidae</taxon>
        <taxon>Labeoninae</taxon>
        <taxon>Labeonini</taxon>
        <taxon>Cirrhinus</taxon>
    </lineage>
</organism>
<dbReference type="Proteomes" id="UP001558613">
    <property type="component" value="Unassembled WGS sequence"/>
</dbReference>
<dbReference type="InterPro" id="IPR015505">
    <property type="entry name" value="Coronin"/>
</dbReference>
<dbReference type="InterPro" id="IPR015943">
    <property type="entry name" value="WD40/YVTN_repeat-like_dom_sf"/>
</dbReference>
<gene>
    <name evidence="3" type="ORF">QQF64_025477</name>
</gene>
<name>A0ABR3NP65_9TELE</name>
<protein>
    <submittedName>
        <fullName evidence="3">Uncharacterized protein</fullName>
    </submittedName>
</protein>
<feature type="compositionally biased region" description="Pro residues" evidence="2">
    <location>
        <begin position="165"/>
        <end position="176"/>
    </location>
</feature>
<dbReference type="Gene3D" id="2.130.10.10">
    <property type="entry name" value="YVTN repeat-like/Quinoprotein amine dehydrogenase"/>
    <property type="match status" value="1"/>
</dbReference>
<sequence length="264" mass="30095">MFTSTPKRSLTPYSSVTLQPDRSILQLHKQRHHWCGSSYSECHCQQIRLTVDIPHWHLSAHLYKTLTDLCAEVVQGHQGNRDSRVLWVKDDNLLTTGFNQMRQQEVRLWDSRKLSSSLSSLSLATSNAALAAPVFPLLWTAGRFVLRSGAPLSRRAGLRSLSNKRPPPPPPPPPSRFPNQTQMKRPGLDYRQLYTEYQHSRKRGGCCVYVWRALARPYSSFFFLPRCSFPPSIGFLCVDGARAAVALRSAREGHQKRFKVQVLR</sequence>
<comment type="caution">
    <text evidence="3">The sequence shown here is derived from an EMBL/GenBank/DDBJ whole genome shotgun (WGS) entry which is preliminary data.</text>
</comment>
<evidence type="ECO:0000256" key="1">
    <source>
        <dbReference type="ARBA" id="ARBA00009482"/>
    </source>
</evidence>
<dbReference type="PANTHER" id="PTHR10856:SF20">
    <property type="entry name" value="CORONIN-7"/>
    <property type="match status" value="1"/>
</dbReference>
<reference evidence="3 4" key="1">
    <citation type="submission" date="2023-09" db="EMBL/GenBank/DDBJ databases">
        <authorList>
            <person name="Wang M."/>
        </authorList>
    </citation>
    <scope>NUCLEOTIDE SEQUENCE [LARGE SCALE GENOMIC DNA]</scope>
    <source>
        <strain evidence="3">GT-2023</strain>
        <tissue evidence="3">Liver</tissue>
    </source>
</reference>
<comment type="similarity">
    <text evidence="1">Belongs to the WD repeat coronin family.</text>
</comment>
<feature type="region of interest" description="Disordered" evidence="2">
    <location>
        <begin position="156"/>
        <end position="183"/>
    </location>
</feature>
<proteinExistence type="inferred from homology"/>
<keyword evidence="4" id="KW-1185">Reference proteome</keyword>
<accession>A0ABR3NP65</accession>
<evidence type="ECO:0000256" key="2">
    <source>
        <dbReference type="SAM" id="MobiDB-lite"/>
    </source>
</evidence>
<dbReference type="EMBL" id="JAYMGO010000003">
    <property type="protein sequence ID" value="KAL1278804.1"/>
    <property type="molecule type" value="Genomic_DNA"/>
</dbReference>